<dbReference type="Proteomes" id="UP000001876">
    <property type="component" value="Unassembled WGS sequence"/>
</dbReference>
<dbReference type="OrthoDB" id="568338at2759"/>
<reference evidence="5 6" key="1">
    <citation type="journal article" date="2009" name="Science">
        <title>Green evolution and dynamic adaptations revealed by genomes of the marine picoeukaryotes Micromonas.</title>
        <authorList>
            <person name="Worden A.Z."/>
            <person name="Lee J.H."/>
            <person name="Mock T."/>
            <person name="Rouze P."/>
            <person name="Simmons M.P."/>
            <person name="Aerts A.L."/>
            <person name="Allen A.E."/>
            <person name="Cuvelier M.L."/>
            <person name="Derelle E."/>
            <person name="Everett M.V."/>
            <person name="Foulon E."/>
            <person name="Grimwood J."/>
            <person name="Gundlach H."/>
            <person name="Henrissat B."/>
            <person name="Napoli C."/>
            <person name="McDonald S.M."/>
            <person name="Parker M.S."/>
            <person name="Rombauts S."/>
            <person name="Salamov A."/>
            <person name="Von Dassow P."/>
            <person name="Badger J.H."/>
            <person name="Coutinho P.M."/>
            <person name="Demir E."/>
            <person name="Dubchak I."/>
            <person name="Gentemann C."/>
            <person name="Eikrem W."/>
            <person name="Gready J.E."/>
            <person name="John U."/>
            <person name="Lanier W."/>
            <person name="Lindquist E.A."/>
            <person name="Lucas S."/>
            <person name="Mayer K.F."/>
            <person name="Moreau H."/>
            <person name="Not F."/>
            <person name="Otillar R."/>
            <person name="Panaud O."/>
            <person name="Pangilinan J."/>
            <person name="Paulsen I."/>
            <person name="Piegu B."/>
            <person name="Poliakov A."/>
            <person name="Robbens S."/>
            <person name="Schmutz J."/>
            <person name="Toulza E."/>
            <person name="Wyss T."/>
            <person name="Zelensky A."/>
            <person name="Zhou K."/>
            <person name="Armbrust E.V."/>
            <person name="Bhattacharya D."/>
            <person name="Goodenough U.W."/>
            <person name="Van de Peer Y."/>
            <person name="Grigoriev I.V."/>
        </authorList>
    </citation>
    <scope>NUCLEOTIDE SEQUENCE [LARGE SCALE GENOMIC DNA]</scope>
    <source>
        <strain evidence="5 6">CCMP1545</strain>
    </source>
</reference>
<evidence type="ECO:0000313" key="5">
    <source>
        <dbReference type="EMBL" id="EEH60314.1"/>
    </source>
</evidence>
<evidence type="ECO:0000313" key="6">
    <source>
        <dbReference type="Proteomes" id="UP000001876"/>
    </source>
</evidence>
<dbReference type="RefSeq" id="XP_003055062.1">
    <property type="nucleotide sequence ID" value="XM_003055016.1"/>
</dbReference>
<dbReference type="OMA" id="FQAQLGC"/>
<keyword evidence="6" id="KW-1185">Reference proteome</keyword>
<dbReference type="GeneID" id="9681167"/>
<feature type="region of interest" description="Disordered" evidence="4">
    <location>
        <begin position="140"/>
        <end position="199"/>
    </location>
</feature>
<evidence type="ECO:0000256" key="2">
    <source>
        <dbReference type="ARBA" id="ARBA00022723"/>
    </source>
</evidence>
<keyword evidence="3" id="KW-0408">Iron</keyword>
<dbReference type="EMBL" id="GG663735">
    <property type="protein sequence ID" value="EEH60314.1"/>
    <property type="molecule type" value="Genomic_DNA"/>
</dbReference>
<proteinExistence type="inferred from homology"/>
<evidence type="ECO:0000256" key="4">
    <source>
        <dbReference type="SAM" id="MobiDB-lite"/>
    </source>
</evidence>
<dbReference type="SUPFAM" id="SSF47188">
    <property type="entry name" value="Hemerythrin-like"/>
    <property type="match status" value="1"/>
</dbReference>
<comment type="similarity">
    <text evidence="1">Belongs to the hemerythrin family.</text>
</comment>
<dbReference type="Gene3D" id="1.20.120.50">
    <property type="entry name" value="Hemerythrin-like"/>
    <property type="match status" value="1"/>
</dbReference>
<keyword evidence="2" id="KW-0479">Metal-binding</keyword>
<sequence>MDLTGKHMPDFHVKTFGADGAIARLPLRDWATRAYASREVRFVAVCVEGGGRAERVGREFQRSYFDGTSVVNGFVDDDDDFPRFPCQLGCQGLVVVDARGRFATLRSPAYLEHREAAYDAVERMLEPLIAAAETRRRAAKAPRLDVDVDMDPPGTPERNLAPGEASSASDASASASATDATRASPSSPDATSTAPPRQVARFSKHACKGDAHALDDDDDDATASFEIPAVGVDVVDDEHDELHALLKTALATRSPRDVLSLGSAFATHATHEEALMRASGFADGEGAFSAAASHAKDHDRLVASATTAATTLEEDGKVAAAAIRHLGRSIIEHAVTFDASYAAFVAEKRRREETARTG</sequence>
<name>C1MI38_MICPC</name>
<dbReference type="KEGG" id="mpp:MICPUCDRAFT_38012"/>
<organism evidence="6">
    <name type="scientific">Micromonas pusilla (strain CCMP1545)</name>
    <name type="common">Picoplanktonic green alga</name>
    <dbReference type="NCBI Taxonomy" id="564608"/>
    <lineage>
        <taxon>Eukaryota</taxon>
        <taxon>Viridiplantae</taxon>
        <taxon>Chlorophyta</taxon>
        <taxon>Mamiellophyceae</taxon>
        <taxon>Mamiellales</taxon>
        <taxon>Mamiellaceae</taxon>
        <taxon>Micromonas</taxon>
    </lineage>
</organism>
<evidence type="ECO:0000256" key="1">
    <source>
        <dbReference type="ARBA" id="ARBA00010587"/>
    </source>
</evidence>
<dbReference type="eggNOG" id="ENOG502S8FB">
    <property type="taxonomic scope" value="Eukaryota"/>
</dbReference>
<dbReference type="AlphaFoldDB" id="C1MI38"/>
<dbReference type="CDD" id="cd12107">
    <property type="entry name" value="Hemerythrin"/>
    <property type="match status" value="1"/>
</dbReference>
<dbReference type="InterPro" id="IPR035938">
    <property type="entry name" value="Hemerythrin-like_sf"/>
</dbReference>
<accession>C1MI38</accession>
<feature type="compositionally biased region" description="Low complexity" evidence="4">
    <location>
        <begin position="165"/>
        <end position="197"/>
    </location>
</feature>
<dbReference type="InterPro" id="IPR012827">
    <property type="entry name" value="Hemerythrin_metal-bd"/>
</dbReference>
<protein>
    <submittedName>
        <fullName evidence="5">Predicted protein</fullName>
    </submittedName>
</protein>
<dbReference type="GO" id="GO:0046872">
    <property type="term" value="F:metal ion binding"/>
    <property type="evidence" value="ECO:0007669"/>
    <property type="project" value="UniProtKB-KW"/>
</dbReference>
<evidence type="ECO:0000256" key="3">
    <source>
        <dbReference type="ARBA" id="ARBA00023004"/>
    </source>
</evidence>
<gene>
    <name evidence="5" type="ORF">MICPUCDRAFT_38012</name>
</gene>